<evidence type="ECO:0000313" key="5">
    <source>
        <dbReference type="EMBL" id="MBM7060287.1"/>
    </source>
</evidence>
<organism evidence="5 6">
    <name type="scientific">Zestomonas insulae</name>
    <dbReference type="NCBI Taxonomy" id="2809017"/>
    <lineage>
        <taxon>Bacteria</taxon>
        <taxon>Pseudomonadati</taxon>
        <taxon>Pseudomonadota</taxon>
        <taxon>Gammaproteobacteria</taxon>
        <taxon>Pseudomonadales</taxon>
        <taxon>Pseudomonadaceae</taxon>
        <taxon>Zestomonas</taxon>
    </lineage>
</organism>
<dbReference type="PROSITE" id="PS00455">
    <property type="entry name" value="AMP_BINDING"/>
    <property type="match status" value="1"/>
</dbReference>
<protein>
    <submittedName>
        <fullName evidence="5">AMP-binding protein</fullName>
    </submittedName>
</protein>
<feature type="domain" description="AMP-dependent synthetase/ligase" evidence="4">
    <location>
        <begin position="16"/>
        <end position="391"/>
    </location>
</feature>
<dbReference type="Pfam" id="PF23562">
    <property type="entry name" value="AMP-binding_C_3"/>
    <property type="match status" value="1"/>
</dbReference>
<evidence type="ECO:0000313" key="6">
    <source>
        <dbReference type="Proteomes" id="UP000717995"/>
    </source>
</evidence>
<sequence length="564" mass="62134">MSDLDTWLPLDGLYRWERELPDAVYLTQPCSDKVTDYTWAEVGEQVRRMAAHLRSLELLPGSRVALMSKNCAHWIMADLAIWMAGHVSVPIYPSLNGETVRYILEHSEAQVLFLGRLEEALEMASGIAHELPLVTLPGVSAPDGHPATQAWEHLIAATPPLPGSPQRQADELATLVYTSGSTGMPKGVMLSFAAVGTAGRHIFSTVATLGPQDRMLSYLPLAHAFERAVVMASSLCHGLRLYFNESLATFATDIKRARPTLFQSVPRLWIKFQLGVLQKLPQEQLDALLAEPSTAVAVRKQVLSQLGLDEVRVALTGSAPLPPSVLQWYHDLGLEMLEGYGMSEDFAYSHISQPGCLRVGSVGHPQLGVTRRIAENGEIQIKSPTSMQGYYKEPEKTADAMTADGWFRTGDMGEIDASGRLRITGRLKELFKTGKGKYVAPVPIENKLANHPQVEVVCVTGSGQPQPVGIVMLSAAALKLMDQQAARRDLEGELVALLDSVNATLDPHERLDFLVVVDGQWTIANGFLTPTMKIKRHIIEKRYDPQIDSWAQQRQRVVWERSGT</sequence>
<dbReference type="SUPFAM" id="SSF56801">
    <property type="entry name" value="Acetyl-CoA synthetase-like"/>
    <property type="match status" value="1"/>
</dbReference>
<dbReference type="PANTHER" id="PTHR43272:SF33">
    <property type="entry name" value="AMP-BINDING DOMAIN-CONTAINING PROTEIN-RELATED"/>
    <property type="match status" value="1"/>
</dbReference>
<dbReference type="Gene3D" id="3.40.50.12780">
    <property type="entry name" value="N-terminal domain of ligase-like"/>
    <property type="match status" value="1"/>
</dbReference>
<dbReference type="PANTHER" id="PTHR43272">
    <property type="entry name" value="LONG-CHAIN-FATTY-ACID--COA LIGASE"/>
    <property type="match status" value="1"/>
</dbReference>
<proteinExistence type="predicted"/>
<evidence type="ECO:0000256" key="1">
    <source>
        <dbReference type="ARBA" id="ARBA00022741"/>
    </source>
</evidence>
<dbReference type="Proteomes" id="UP000717995">
    <property type="component" value="Unassembled WGS sequence"/>
</dbReference>
<dbReference type="EMBL" id="JAFEUP010000002">
    <property type="protein sequence ID" value="MBM7060287.1"/>
    <property type="molecule type" value="Genomic_DNA"/>
</dbReference>
<dbReference type="InterPro" id="IPR020845">
    <property type="entry name" value="AMP-binding_CS"/>
</dbReference>
<dbReference type="InterPro" id="IPR042099">
    <property type="entry name" value="ANL_N_sf"/>
</dbReference>
<comment type="catalytic activity">
    <reaction evidence="3">
        <text>a long-chain fatty acid + ATP + CoA = a long-chain fatty acyl-CoA + AMP + diphosphate</text>
        <dbReference type="Rhea" id="RHEA:15421"/>
        <dbReference type="ChEBI" id="CHEBI:30616"/>
        <dbReference type="ChEBI" id="CHEBI:33019"/>
        <dbReference type="ChEBI" id="CHEBI:57287"/>
        <dbReference type="ChEBI" id="CHEBI:57560"/>
        <dbReference type="ChEBI" id="CHEBI:83139"/>
        <dbReference type="ChEBI" id="CHEBI:456215"/>
        <dbReference type="EC" id="6.2.1.3"/>
    </reaction>
    <physiologicalReaction direction="left-to-right" evidence="3">
        <dbReference type="Rhea" id="RHEA:15422"/>
    </physiologicalReaction>
</comment>
<evidence type="ECO:0000259" key="4">
    <source>
        <dbReference type="Pfam" id="PF00501"/>
    </source>
</evidence>
<keyword evidence="2" id="KW-0067">ATP-binding</keyword>
<dbReference type="InterPro" id="IPR045851">
    <property type="entry name" value="AMP-bd_C_sf"/>
</dbReference>
<name>A0ABS2IBE9_9GAMM</name>
<gene>
    <name evidence="5" type="ORF">JQX08_06175</name>
</gene>
<dbReference type="Gene3D" id="3.30.300.30">
    <property type="match status" value="1"/>
</dbReference>
<evidence type="ECO:0000256" key="3">
    <source>
        <dbReference type="ARBA" id="ARBA00024484"/>
    </source>
</evidence>
<keyword evidence="6" id="KW-1185">Reference proteome</keyword>
<comment type="caution">
    <text evidence="5">The sequence shown here is derived from an EMBL/GenBank/DDBJ whole genome shotgun (WGS) entry which is preliminary data.</text>
</comment>
<accession>A0ABS2IBE9</accession>
<dbReference type="Pfam" id="PF00501">
    <property type="entry name" value="AMP-binding"/>
    <property type="match status" value="1"/>
</dbReference>
<dbReference type="RefSeq" id="WP_204915412.1">
    <property type="nucleotide sequence ID" value="NZ_JAFEUP010000002.1"/>
</dbReference>
<evidence type="ECO:0000256" key="2">
    <source>
        <dbReference type="ARBA" id="ARBA00022840"/>
    </source>
</evidence>
<dbReference type="InterPro" id="IPR000873">
    <property type="entry name" value="AMP-dep_synth/lig_dom"/>
</dbReference>
<reference evidence="5 6" key="1">
    <citation type="submission" date="2021-02" db="EMBL/GenBank/DDBJ databases">
        <authorList>
            <person name="Lee D.-H."/>
        </authorList>
    </citation>
    <scope>NUCLEOTIDE SEQUENCE [LARGE SCALE GENOMIC DNA]</scope>
    <source>
        <strain evidence="5 6">UL073</strain>
    </source>
</reference>
<keyword evidence="1" id="KW-0547">Nucleotide-binding</keyword>